<name>A0A1G6MGU0_9ACTN</name>
<dbReference type="InterPro" id="IPR036938">
    <property type="entry name" value="PAP2/HPO_sf"/>
</dbReference>
<feature type="transmembrane region" description="Helical" evidence="1">
    <location>
        <begin position="72"/>
        <end position="89"/>
    </location>
</feature>
<dbReference type="Gene3D" id="1.20.144.10">
    <property type="entry name" value="Phosphatidic acid phosphatase type 2/haloperoxidase"/>
    <property type="match status" value="1"/>
</dbReference>
<feature type="transmembrane region" description="Helical" evidence="1">
    <location>
        <begin position="136"/>
        <end position="154"/>
    </location>
</feature>
<accession>A0A1G6MGU0</accession>
<organism evidence="3 4">
    <name type="scientific">Parafannyhessea umbonata</name>
    <dbReference type="NCBI Taxonomy" id="604330"/>
    <lineage>
        <taxon>Bacteria</taxon>
        <taxon>Bacillati</taxon>
        <taxon>Actinomycetota</taxon>
        <taxon>Coriobacteriia</taxon>
        <taxon>Coriobacteriales</taxon>
        <taxon>Atopobiaceae</taxon>
        <taxon>Parafannyhessea</taxon>
    </lineage>
</organism>
<feature type="transmembrane region" description="Helical" evidence="1">
    <location>
        <begin position="20"/>
        <end position="35"/>
    </location>
</feature>
<dbReference type="Proteomes" id="UP000198528">
    <property type="component" value="Unassembled WGS sequence"/>
</dbReference>
<keyword evidence="4" id="KW-1185">Reference proteome</keyword>
<dbReference type="Pfam" id="PF01569">
    <property type="entry name" value="PAP2"/>
    <property type="match status" value="1"/>
</dbReference>
<dbReference type="EMBL" id="FMZL01000021">
    <property type="protein sequence ID" value="SDC54487.1"/>
    <property type="molecule type" value="Genomic_DNA"/>
</dbReference>
<gene>
    <name evidence="3" type="ORF">SAMN04487824_12117</name>
</gene>
<keyword evidence="1" id="KW-1133">Transmembrane helix</keyword>
<dbReference type="SMART" id="SM00014">
    <property type="entry name" value="acidPPc"/>
    <property type="match status" value="1"/>
</dbReference>
<dbReference type="InterPro" id="IPR000326">
    <property type="entry name" value="PAP2/HPO"/>
</dbReference>
<dbReference type="SUPFAM" id="SSF48317">
    <property type="entry name" value="Acid phosphatase/Vanadium-dependent haloperoxidase"/>
    <property type="match status" value="1"/>
</dbReference>
<feature type="domain" description="Phosphatidic acid phosphatase type 2/haloperoxidase" evidence="2">
    <location>
        <begin position="94"/>
        <end position="207"/>
    </location>
</feature>
<evidence type="ECO:0000259" key="2">
    <source>
        <dbReference type="SMART" id="SM00014"/>
    </source>
</evidence>
<feature type="transmembrane region" description="Helical" evidence="1">
    <location>
        <begin position="96"/>
        <end position="116"/>
    </location>
</feature>
<feature type="transmembrane region" description="Helical" evidence="1">
    <location>
        <begin position="166"/>
        <end position="186"/>
    </location>
</feature>
<reference evidence="4" key="1">
    <citation type="submission" date="2016-10" db="EMBL/GenBank/DDBJ databases">
        <authorList>
            <person name="Varghese N."/>
            <person name="Submissions S."/>
        </authorList>
    </citation>
    <scope>NUCLEOTIDE SEQUENCE [LARGE SCALE GENOMIC DNA]</scope>
    <source>
        <strain evidence="4">DSM 22619</strain>
    </source>
</reference>
<proteinExistence type="predicted"/>
<protein>
    <submittedName>
        <fullName evidence="3">Undecaprenyl-diphosphatase</fullName>
    </submittedName>
</protein>
<dbReference type="PANTHER" id="PTHR14969">
    <property type="entry name" value="SPHINGOSINE-1-PHOSPHATE PHOSPHOHYDROLASE"/>
    <property type="match status" value="1"/>
</dbReference>
<dbReference type="STRING" id="604330.SAMN04489857_1937"/>
<evidence type="ECO:0000256" key="1">
    <source>
        <dbReference type="SAM" id="Phobius"/>
    </source>
</evidence>
<keyword evidence="1" id="KW-0812">Transmembrane</keyword>
<dbReference type="AlphaFoldDB" id="A0A1G6MGU0"/>
<dbReference type="CDD" id="cd03392">
    <property type="entry name" value="PAP2_like_2"/>
    <property type="match status" value="1"/>
</dbReference>
<sequence length="236" mass="26130">MTQDKRKANAIARLVQSRRAMLMLVAVIAFIWLLFEVKKDDIMRLDAAAYSLVVMHMRTAWLTPIMQSISDLAYPVVLVVMLLVIEAFAPGRRPGLCAAVNLVLATLLNLLLKTLVQRPRPEGYRLVAESGFSFPSGHSMVAMAFYGLLIWMVWRYEKDAFVRRLGIIGFGLVIVLVGLSRIYLGVHYASDVLAGFCASIAWLGVYTKLLAPIFLTPRDTSQDAPGEKDGGASRKA</sequence>
<dbReference type="PANTHER" id="PTHR14969:SF13">
    <property type="entry name" value="AT30094P"/>
    <property type="match status" value="1"/>
</dbReference>
<feature type="transmembrane region" description="Helical" evidence="1">
    <location>
        <begin position="192"/>
        <end position="211"/>
    </location>
</feature>
<evidence type="ECO:0000313" key="3">
    <source>
        <dbReference type="EMBL" id="SDC54487.1"/>
    </source>
</evidence>
<keyword evidence="1" id="KW-0472">Membrane</keyword>
<evidence type="ECO:0000313" key="4">
    <source>
        <dbReference type="Proteomes" id="UP000198528"/>
    </source>
</evidence>
<dbReference type="RefSeq" id="WP_090847324.1">
    <property type="nucleotide sequence ID" value="NZ_FMZL01000021.1"/>
</dbReference>